<evidence type="ECO:0000313" key="3">
    <source>
        <dbReference type="Proteomes" id="UP000724874"/>
    </source>
</evidence>
<keyword evidence="3" id="KW-1185">Reference proteome</keyword>
<organism evidence="2 3">
    <name type="scientific">Gymnopilus junonius</name>
    <name type="common">Spectacular rustgill mushroom</name>
    <name type="synonym">Gymnopilus spectabilis subsp. junonius</name>
    <dbReference type="NCBI Taxonomy" id="109634"/>
    <lineage>
        <taxon>Eukaryota</taxon>
        <taxon>Fungi</taxon>
        <taxon>Dikarya</taxon>
        <taxon>Basidiomycota</taxon>
        <taxon>Agaricomycotina</taxon>
        <taxon>Agaricomycetes</taxon>
        <taxon>Agaricomycetidae</taxon>
        <taxon>Agaricales</taxon>
        <taxon>Agaricineae</taxon>
        <taxon>Hymenogastraceae</taxon>
        <taxon>Gymnopilus</taxon>
    </lineage>
</organism>
<evidence type="ECO:0000256" key="1">
    <source>
        <dbReference type="SAM" id="MobiDB-lite"/>
    </source>
</evidence>
<dbReference type="AlphaFoldDB" id="A0A9P5ND08"/>
<dbReference type="EMBL" id="JADNYJ010000119">
    <property type="protein sequence ID" value="KAF8882918.1"/>
    <property type="molecule type" value="Genomic_DNA"/>
</dbReference>
<protein>
    <submittedName>
        <fullName evidence="2">Uncharacterized protein</fullName>
    </submittedName>
</protein>
<feature type="region of interest" description="Disordered" evidence="1">
    <location>
        <begin position="1"/>
        <end position="44"/>
    </location>
</feature>
<evidence type="ECO:0000313" key="2">
    <source>
        <dbReference type="EMBL" id="KAF8882918.1"/>
    </source>
</evidence>
<gene>
    <name evidence="2" type="ORF">CPB84DRAFT_196588</name>
</gene>
<feature type="compositionally biased region" description="Polar residues" evidence="1">
    <location>
        <begin position="16"/>
        <end position="26"/>
    </location>
</feature>
<reference evidence="2" key="1">
    <citation type="submission" date="2020-11" db="EMBL/GenBank/DDBJ databases">
        <authorList>
            <consortium name="DOE Joint Genome Institute"/>
            <person name="Ahrendt S."/>
            <person name="Riley R."/>
            <person name="Andreopoulos W."/>
            <person name="LaButti K."/>
            <person name="Pangilinan J."/>
            <person name="Ruiz-duenas F.J."/>
            <person name="Barrasa J.M."/>
            <person name="Sanchez-Garcia M."/>
            <person name="Camarero S."/>
            <person name="Miyauchi S."/>
            <person name="Serrano A."/>
            <person name="Linde D."/>
            <person name="Babiker R."/>
            <person name="Drula E."/>
            <person name="Ayuso-Fernandez I."/>
            <person name="Pacheco R."/>
            <person name="Padilla G."/>
            <person name="Ferreira P."/>
            <person name="Barriuso J."/>
            <person name="Kellner H."/>
            <person name="Castanera R."/>
            <person name="Alfaro M."/>
            <person name="Ramirez L."/>
            <person name="Pisabarro A.G."/>
            <person name="Kuo A."/>
            <person name="Tritt A."/>
            <person name="Lipzen A."/>
            <person name="He G."/>
            <person name="Yan M."/>
            <person name="Ng V."/>
            <person name="Cullen D."/>
            <person name="Martin F."/>
            <person name="Rosso M.-N."/>
            <person name="Henrissat B."/>
            <person name="Hibbett D."/>
            <person name="Martinez A.T."/>
            <person name="Grigoriev I.V."/>
        </authorList>
    </citation>
    <scope>NUCLEOTIDE SEQUENCE</scope>
    <source>
        <strain evidence="2">AH 44721</strain>
    </source>
</reference>
<name>A0A9P5ND08_GYMJU</name>
<proteinExistence type="predicted"/>
<accession>A0A9P5ND08</accession>
<dbReference type="Proteomes" id="UP000724874">
    <property type="component" value="Unassembled WGS sequence"/>
</dbReference>
<comment type="caution">
    <text evidence="2">The sequence shown here is derived from an EMBL/GenBank/DDBJ whole genome shotgun (WGS) entry which is preliminary data.</text>
</comment>
<sequence>MPPTPPCHLQEPHTPSIPSQTRAQQPQLPPSRSRHALPTREPNTGFSRLSYAVADTPSDLPCLSARVYGWPRLSPPTACLSLCQCQCQRVSVDIPRNRLRQASHNPAPTLFLSFSFSTPHFPLSRPPTCIHIPFNNINEHRDTSRVTREQKKIPSERISCSRVTVCCVRQGFPNSGDDETALKCPSARIRKGVQRGKRDVIMIARCGMSGSWKLE</sequence>